<feature type="compositionally biased region" description="Low complexity" evidence="1">
    <location>
        <begin position="31"/>
        <end position="44"/>
    </location>
</feature>
<name>A0A316ZJ91_9BASI</name>
<feature type="region of interest" description="Disordered" evidence="1">
    <location>
        <begin position="1"/>
        <end position="72"/>
    </location>
</feature>
<gene>
    <name evidence="2" type="ORF">FA09DRAFT_185512</name>
</gene>
<feature type="compositionally biased region" description="Low complexity" evidence="1">
    <location>
        <begin position="1"/>
        <end position="15"/>
    </location>
</feature>
<sequence length="329" mass="33874">MRPTGSSSYEYGKSSSEPRDGRCCDGEAEAGEAPASASPSPAAAWPREGAPMLPLPALPLPPPGVPRPLRVPRPSPTLPAGLLLSVSYACGRAKSGRAPVEIGAAAKPPREAGSATMGGPLSGLRAKFGELAFARAAPSPPLGVAPAPMAAPPSPEPGALTEADMRLSSSLICERESGWLLGALVLACRAREAPGGPPRRAKLPLPSPLEAGSTAVDDPPERGSSGRARPGEACGTDRAHVDVGASARPRDRDDAARAKRTASTRAVLGRIILPGLNARLPAARVRGVGVAARAVDAGARRIRARLAIRERAAVALDHLRRHRRLRAAR</sequence>
<evidence type="ECO:0000256" key="1">
    <source>
        <dbReference type="SAM" id="MobiDB-lite"/>
    </source>
</evidence>
<organism evidence="2 3">
    <name type="scientific">Tilletiopsis washingtonensis</name>
    <dbReference type="NCBI Taxonomy" id="58919"/>
    <lineage>
        <taxon>Eukaryota</taxon>
        <taxon>Fungi</taxon>
        <taxon>Dikarya</taxon>
        <taxon>Basidiomycota</taxon>
        <taxon>Ustilaginomycotina</taxon>
        <taxon>Exobasidiomycetes</taxon>
        <taxon>Entylomatales</taxon>
        <taxon>Entylomatales incertae sedis</taxon>
        <taxon>Tilletiopsis</taxon>
    </lineage>
</organism>
<evidence type="ECO:0000313" key="3">
    <source>
        <dbReference type="Proteomes" id="UP000245946"/>
    </source>
</evidence>
<feature type="compositionally biased region" description="Basic and acidic residues" evidence="1">
    <location>
        <begin position="16"/>
        <end position="25"/>
    </location>
</feature>
<dbReference type="EMBL" id="KZ819285">
    <property type="protein sequence ID" value="PWO00416.1"/>
    <property type="molecule type" value="Genomic_DNA"/>
</dbReference>
<proteinExistence type="predicted"/>
<dbReference type="GeneID" id="37266907"/>
<accession>A0A316ZJ91</accession>
<feature type="compositionally biased region" description="Basic and acidic residues" evidence="1">
    <location>
        <begin position="248"/>
        <end position="257"/>
    </location>
</feature>
<dbReference type="Proteomes" id="UP000245946">
    <property type="component" value="Unassembled WGS sequence"/>
</dbReference>
<reference evidence="2 3" key="1">
    <citation type="journal article" date="2018" name="Mol. Biol. Evol.">
        <title>Broad Genomic Sampling Reveals a Smut Pathogenic Ancestry of the Fungal Clade Ustilaginomycotina.</title>
        <authorList>
            <person name="Kijpornyongpan T."/>
            <person name="Mondo S.J."/>
            <person name="Barry K."/>
            <person name="Sandor L."/>
            <person name="Lee J."/>
            <person name="Lipzen A."/>
            <person name="Pangilinan J."/>
            <person name="LaButti K."/>
            <person name="Hainaut M."/>
            <person name="Henrissat B."/>
            <person name="Grigoriev I.V."/>
            <person name="Spatafora J.W."/>
            <person name="Aime M.C."/>
        </authorList>
    </citation>
    <scope>NUCLEOTIDE SEQUENCE [LARGE SCALE GENOMIC DNA]</scope>
    <source>
        <strain evidence="2 3">MCA 4186</strain>
    </source>
</reference>
<protein>
    <submittedName>
        <fullName evidence="2">Uncharacterized protein</fullName>
    </submittedName>
</protein>
<feature type="region of interest" description="Disordered" evidence="1">
    <location>
        <begin position="193"/>
        <end position="260"/>
    </location>
</feature>
<keyword evidence="3" id="KW-1185">Reference proteome</keyword>
<dbReference type="AlphaFoldDB" id="A0A316ZJ91"/>
<dbReference type="RefSeq" id="XP_025600694.1">
    <property type="nucleotide sequence ID" value="XM_025739361.1"/>
</dbReference>
<feature type="compositionally biased region" description="Pro residues" evidence="1">
    <location>
        <begin position="53"/>
        <end position="72"/>
    </location>
</feature>
<evidence type="ECO:0000313" key="2">
    <source>
        <dbReference type="EMBL" id="PWO00416.1"/>
    </source>
</evidence>